<dbReference type="InterPro" id="IPR055170">
    <property type="entry name" value="GFO_IDH_MocA-like_dom"/>
</dbReference>
<evidence type="ECO:0000259" key="3">
    <source>
        <dbReference type="Pfam" id="PF22725"/>
    </source>
</evidence>
<protein>
    <submittedName>
        <fullName evidence="4">Gfo/Idh/MocA family oxidoreductase</fullName>
    </submittedName>
</protein>
<dbReference type="AlphaFoldDB" id="A0AAU8DNL0"/>
<evidence type="ECO:0000256" key="1">
    <source>
        <dbReference type="ARBA" id="ARBA00023002"/>
    </source>
</evidence>
<dbReference type="PANTHER" id="PTHR43818">
    <property type="entry name" value="BCDNA.GH03377"/>
    <property type="match status" value="1"/>
</dbReference>
<keyword evidence="1" id="KW-0560">Oxidoreductase</keyword>
<feature type="domain" description="GFO/IDH/MocA-like oxidoreductase" evidence="3">
    <location>
        <begin position="133"/>
        <end position="254"/>
    </location>
</feature>
<accession>A0AAU8DNL0</accession>
<reference evidence="4" key="1">
    <citation type="submission" date="2024-05" db="EMBL/GenBank/DDBJ databases">
        <authorList>
            <person name="Cai S.Y."/>
            <person name="Jin L.M."/>
            <person name="Li H.R."/>
        </authorList>
    </citation>
    <scope>NUCLEOTIDE SEQUENCE</scope>
    <source>
        <strain evidence="4">A5-74</strain>
    </source>
</reference>
<evidence type="ECO:0000259" key="2">
    <source>
        <dbReference type="Pfam" id="PF01408"/>
    </source>
</evidence>
<dbReference type="InterPro" id="IPR050463">
    <property type="entry name" value="Gfo/Idh/MocA_oxidrdct_glycsds"/>
</dbReference>
<dbReference type="Gene3D" id="3.30.360.10">
    <property type="entry name" value="Dihydrodipicolinate Reductase, domain 2"/>
    <property type="match status" value="1"/>
</dbReference>
<dbReference type="RefSeq" id="WP_353649185.1">
    <property type="nucleotide sequence ID" value="NZ_CP159218.1"/>
</dbReference>
<gene>
    <name evidence="4" type="ORF">ABLG96_20665</name>
</gene>
<sequence>MAEVRPIRVAVLGTGFFGTALATAAQQHQQFDVIAVSDLNAESAEALATAVGARTANPRELISCNDVDLVMVATPNHTHAATAIELLRAGRHVFVEKPLAITRTDVEDVLAAAHTSQGLLMVGHILRCLPGVQRLHREATSGALGQLLEGRAVRSRLVHLPEDTADWWKLDRRRSGGELLHEIHELDLLVWIFGVPDATRCVAGATPDRPGDHAPTVHRTTMTFQNNAIAVHEVSTSAHHPEWSLRVTGREAALVADFRTSTVVKYVDGTVTEQWELFNGASGNDSLRAASRARQAYNAAGATTPEWMQQAVAAELDEVAAAIHRGSSALLAQPGTAVLTALRAEDSDAAVPVVLT</sequence>
<dbReference type="PANTHER" id="PTHR43818:SF11">
    <property type="entry name" value="BCDNA.GH03377"/>
    <property type="match status" value="1"/>
</dbReference>
<dbReference type="GO" id="GO:0016491">
    <property type="term" value="F:oxidoreductase activity"/>
    <property type="evidence" value="ECO:0007669"/>
    <property type="project" value="UniProtKB-KW"/>
</dbReference>
<proteinExistence type="predicted"/>
<organism evidence="4">
    <name type="scientific">Nakamurella sp. A5-74</name>
    <dbReference type="NCBI Taxonomy" id="3158264"/>
    <lineage>
        <taxon>Bacteria</taxon>
        <taxon>Bacillati</taxon>
        <taxon>Actinomycetota</taxon>
        <taxon>Actinomycetes</taxon>
        <taxon>Nakamurellales</taxon>
        <taxon>Nakamurellaceae</taxon>
        <taxon>Nakamurella</taxon>
    </lineage>
</organism>
<dbReference type="SUPFAM" id="SSF55347">
    <property type="entry name" value="Glyceraldehyde-3-phosphate dehydrogenase-like, C-terminal domain"/>
    <property type="match status" value="1"/>
</dbReference>
<name>A0AAU8DNL0_9ACTN</name>
<dbReference type="SUPFAM" id="SSF51735">
    <property type="entry name" value="NAD(P)-binding Rossmann-fold domains"/>
    <property type="match status" value="1"/>
</dbReference>
<dbReference type="InterPro" id="IPR036291">
    <property type="entry name" value="NAD(P)-bd_dom_sf"/>
</dbReference>
<evidence type="ECO:0000313" key="4">
    <source>
        <dbReference type="EMBL" id="XCG63570.1"/>
    </source>
</evidence>
<dbReference type="Gene3D" id="3.40.50.720">
    <property type="entry name" value="NAD(P)-binding Rossmann-like Domain"/>
    <property type="match status" value="1"/>
</dbReference>
<dbReference type="Pfam" id="PF22725">
    <property type="entry name" value="GFO_IDH_MocA_C3"/>
    <property type="match status" value="1"/>
</dbReference>
<feature type="domain" description="Gfo/Idh/MocA-like oxidoreductase N-terminal" evidence="2">
    <location>
        <begin position="7"/>
        <end position="124"/>
    </location>
</feature>
<dbReference type="EMBL" id="CP159218">
    <property type="protein sequence ID" value="XCG63570.1"/>
    <property type="molecule type" value="Genomic_DNA"/>
</dbReference>
<dbReference type="GO" id="GO:0000166">
    <property type="term" value="F:nucleotide binding"/>
    <property type="evidence" value="ECO:0007669"/>
    <property type="project" value="InterPro"/>
</dbReference>
<dbReference type="InterPro" id="IPR000683">
    <property type="entry name" value="Gfo/Idh/MocA-like_OxRdtase_N"/>
</dbReference>
<dbReference type="Pfam" id="PF01408">
    <property type="entry name" value="GFO_IDH_MocA"/>
    <property type="match status" value="1"/>
</dbReference>